<accession>A0A133UD90</accession>
<reference evidence="1 2" key="1">
    <citation type="journal article" date="2016" name="Sci. Rep.">
        <title>Metabolic traits of an uncultured archaeal lineage -MSBL1- from brine pools of the Red Sea.</title>
        <authorList>
            <person name="Mwirichia R."/>
            <person name="Alam I."/>
            <person name="Rashid M."/>
            <person name="Vinu M."/>
            <person name="Ba-Alawi W."/>
            <person name="Anthony Kamau A."/>
            <person name="Kamanda Ngugi D."/>
            <person name="Goker M."/>
            <person name="Klenk H.P."/>
            <person name="Bajic V."/>
            <person name="Stingl U."/>
        </authorList>
    </citation>
    <scope>NUCLEOTIDE SEQUENCE [LARGE SCALE GENOMIC DNA]</scope>
    <source>
        <strain evidence="1">SCGC-AAA259E19</strain>
    </source>
</reference>
<name>A0A133UD90_9EURY</name>
<evidence type="ECO:0000313" key="2">
    <source>
        <dbReference type="Proteomes" id="UP000070284"/>
    </source>
</evidence>
<gene>
    <name evidence="1" type="ORF">AKJ65_07995</name>
</gene>
<sequence length="97" mass="11604">MIGKIILYTTKETEPKTVTKIHEKLFGKIQKSNYGRYEYEVEGILPKDGYVRPVRAVIIVKKEHHQKVTELFDSHDIKYRVFEIKVNLEVFKKEEFF</sequence>
<dbReference type="Proteomes" id="UP000070284">
    <property type="component" value="Unassembled WGS sequence"/>
</dbReference>
<proteinExistence type="predicted"/>
<dbReference type="AlphaFoldDB" id="A0A133UD90"/>
<dbReference type="EMBL" id="LHXO01000183">
    <property type="protein sequence ID" value="KXA92136.1"/>
    <property type="molecule type" value="Genomic_DNA"/>
</dbReference>
<keyword evidence="2" id="KW-1185">Reference proteome</keyword>
<protein>
    <submittedName>
        <fullName evidence="1">Uncharacterized protein</fullName>
    </submittedName>
</protein>
<comment type="caution">
    <text evidence="1">The sequence shown here is derived from an EMBL/GenBank/DDBJ whole genome shotgun (WGS) entry which is preliminary data.</text>
</comment>
<evidence type="ECO:0000313" key="1">
    <source>
        <dbReference type="EMBL" id="KXA92136.1"/>
    </source>
</evidence>
<organism evidence="1 2">
    <name type="scientific">candidate division MSBL1 archaeon SCGC-AAA259E19</name>
    <dbReference type="NCBI Taxonomy" id="1698264"/>
    <lineage>
        <taxon>Archaea</taxon>
        <taxon>Methanobacteriati</taxon>
        <taxon>Methanobacteriota</taxon>
        <taxon>candidate division MSBL1</taxon>
    </lineage>
</organism>